<protein>
    <submittedName>
        <fullName evidence="2">Uncharacterized protein</fullName>
    </submittedName>
</protein>
<dbReference type="OrthoDB" id="10640270at2759"/>
<feature type="compositionally biased region" description="Basic and acidic residues" evidence="1">
    <location>
        <begin position="85"/>
        <end position="97"/>
    </location>
</feature>
<proteinExistence type="predicted"/>
<evidence type="ECO:0000256" key="1">
    <source>
        <dbReference type="SAM" id="MobiDB-lite"/>
    </source>
</evidence>
<evidence type="ECO:0000313" key="4">
    <source>
        <dbReference type="Proteomes" id="UP001152797"/>
    </source>
</evidence>
<name>A0A9P1C213_9DINO</name>
<reference evidence="2" key="1">
    <citation type="submission" date="2022-10" db="EMBL/GenBank/DDBJ databases">
        <authorList>
            <person name="Chen Y."/>
            <person name="Dougan E. K."/>
            <person name="Chan C."/>
            <person name="Rhodes N."/>
            <person name="Thang M."/>
        </authorList>
    </citation>
    <scope>NUCLEOTIDE SEQUENCE</scope>
</reference>
<reference evidence="3" key="2">
    <citation type="submission" date="2024-04" db="EMBL/GenBank/DDBJ databases">
        <authorList>
            <person name="Chen Y."/>
            <person name="Shah S."/>
            <person name="Dougan E. K."/>
            <person name="Thang M."/>
            <person name="Chan C."/>
        </authorList>
    </citation>
    <scope>NUCLEOTIDE SEQUENCE [LARGE SCALE GENOMIC DNA]</scope>
</reference>
<evidence type="ECO:0000313" key="3">
    <source>
        <dbReference type="EMBL" id="CAL1136682.1"/>
    </source>
</evidence>
<dbReference type="Proteomes" id="UP001152797">
    <property type="component" value="Unassembled WGS sequence"/>
</dbReference>
<gene>
    <name evidence="2" type="ORF">C1SCF055_LOCUS10928</name>
</gene>
<evidence type="ECO:0000313" key="2">
    <source>
        <dbReference type="EMBL" id="CAI3983307.1"/>
    </source>
</evidence>
<dbReference type="AlphaFoldDB" id="A0A9P1C213"/>
<dbReference type="EMBL" id="CAMXCT030000790">
    <property type="protein sequence ID" value="CAL4770619.1"/>
    <property type="molecule type" value="Genomic_DNA"/>
</dbReference>
<accession>A0A9P1C213</accession>
<keyword evidence="4" id="KW-1185">Reference proteome</keyword>
<sequence length="415" mass="46432">MPLNKGKSCRLCGSTKHTLATCCCRGAPEFRKLLKANQCKAKSKQSRTCRGTGTAAARKRGAKPAKKVAVSSRKRQAIARANYSGDKKTFDQRHDRQGSGGSVCSKPEKALEELQSLGFVNRPGLCSSCGVGQLLGPVPRHDAGSEGSLYYRCSNWECKKYTNCLSLQTWLCGLGRFGLLTPVRLLGIIKVYATRKYPRPQNAWPLACENYKVVRLVMDRLRHLEAEAGLRMCKEESWKLRGSVEADVHPREKPKHLLLYWRWGGLVERGQGGKIVLAELPHKLVSPDARPPVESNSEIEACAFMSRIHGSATVFADGARSWRAHAKAKRLKFSQVNHSKMQFTKPRGPRRKAAGTQVLDRQWKSLKQYVPCEVANKNAQNQCTSPNLLYNVRNKNLTYCWLPSGFFSADLRMDL</sequence>
<organism evidence="2">
    <name type="scientific">Cladocopium goreaui</name>
    <dbReference type="NCBI Taxonomy" id="2562237"/>
    <lineage>
        <taxon>Eukaryota</taxon>
        <taxon>Sar</taxon>
        <taxon>Alveolata</taxon>
        <taxon>Dinophyceae</taxon>
        <taxon>Suessiales</taxon>
        <taxon>Symbiodiniaceae</taxon>
        <taxon>Cladocopium</taxon>
    </lineage>
</organism>
<comment type="caution">
    <text evidence="2">The sequence shown here is derived from an EMBL/GenBank/DDBJ whole genome shotgun (WGS) entry which is preliminary data.</text>
</comment>
<feature type="region of interest" description="Disordered" evidence="1">
    <location>
        <begin position="82"/>
        <end position="105"/>
    </location>
</feature>
<dbReference type="EMBL" id="CAMXCT010000790">
    <property type="protein sequence ID" value="CAI3983307.1"/>
    <property type="molecule type" value="Genomic_DNA"/>
</dbReference>
<dbReference type="EMBL" id="CAMXCT020000790">
    <property type="protein sequence ID" value="CAL1136682.1"/>
    <property type="molecule type" value="Genomic_DNA"/>
</dbReference>